<dbReference type="InterPro" id="IPR018188">
    <property type="entry name" value="RNase_T2_His_AS_1"/>
</dbReference>
<dbReference type="Pfam" id="PF00445">
    <property type="entry name" value="Ribonuclease_T2"/>
    <property type="match status" value="1"/>
</dbReference>
<dbReference type="PROSITE" id="PS00531">
    <property type="entry name" value="RNASE_T2_2"/>
    <property type="match status" value="1"/>
</dbReference>
<dbReference type="SUPFAM" id="SSF55895">
    <property type="entry name" value="Ribonuclease Rh-like"/>
    <property type="match status" value="1"/>
</dbReference>
<sequence>MRGTAALLALAAATQAHAQAWQCHVPSRVEAPALPAPDGPRRVLPIRGYTLALSWSPEFCKARKGDRASATQCSGRMGRFGFVLHGLWPESAPGLWPQWCAARPVPAETVRRNLCLTPSPGLIAHEWAKHGSCMARSPEGYFRAAAALLRPIRFPDMARLSRQDGLTAGDLRKAMVEATPFLSPAAIRLKVNRRGWLQEMHLCYGASFMPAACADPGAQDNAPLKIWRSF</sequence>
<dbReference type="InterPro" id="IPR036430">
    <property type="entry name" value="RNase_T2-like_sf"/>
</dbReference>
<dbReference type="RefSeq" id="WP_277276729.1">
    <property type="nucleotide sequence ID" value="NZ_JAROCY010000006.1"/>
</dbReference>
<dbReference type="PANTHER" id="PTHR11240">
    <property type="entry name" value="RIBONUCLEASE T2"/>
    <property type="match status" value="1"/>
</dbReference>
<dbReference type="InterPro" id="IPR033130">
    <property type="entry name" value="RNase_T2_His_AS_2"/>
</dbReference>
<protein>
    <submittedName>
        <fullName evidence="4">Ribonuclease T2</fullName>
    </submittedName>
</protein>
<organism evidence="4 5">
    <name type="scientific">Novosphingobium cyanobacteriorum</name>
    <dbReference type="NCBI Taxonomy" id="3024215"/>
    <lineage>
        <taxon>Bacteria</taxon>
        <taxon>Pseudomonadati</taxon>
        <taxon>Pseudomonadota</taxon>
        <taxon>Alphaproteobacteria</taxon>
        <taxon>Sphingomonadales</taxon>
        <taxon>Sphingomonadaceae</taxon>
        <taxon>Novosphingobium</taxon>
    </lineage>
</organism>
<dbReference type="PANTHER" id="PTHR11240:SF22">
    <property type="entry name" value="RIBONUCLEASE T2"/>
    <property type="match status" value="1"/>
</dbReference>
<dbReference type="EMBL" id="JAROCY010000006">
    <property type="protein sequence ID" value="MDF8333245.1"/>
    <property type="molecule type" value="Genomic_DNA"/>
</dbReference>
<dbReference type="CDD" id="cd01062">
    <property type="entry name" value="RNase_T2_prok"/>
    <property type="match status" value="1"/>
</dbReference>
<feature type="signal peptide" evidence="3">
    <location>
        <begin position="1"/>
        <end position="18"/>
    </location>
</feature>
<proteinExistence type="inferred from homology"/>
<gene>
    <name evidence="4" type="ORF">POM99_08540</name>
</gene>
<dbReference type="Proteomes" id="UP001222770">
    <property type="component" value="Unassembled WGS sequence"/>
</dbReference>
<accession>A0ABT6CH38</accession>
<keyword evidence="3" id="KW-0732">Signal</keyword>
<dbReference type="InterPro" id="IPR039378">
    <property type="entry name" value="RNase_T2_prok"/>
</dbReference>
<evidence type="ECO:0000256" key="3">
    <source>
        <dbReference type="SAM" id="SignalP"/>
    </source>
</evidence>
<comment type="similarity">
    <text evidence="1 2">Belongs to the RNase T2 family.</text>
</comment>
<feature type="chain" id="PRO_5045486385" evidence="3">
    <location>
        <begin position="19"/>
        <end position="230"/>
    </location>
</feature>
<evidence type="ECO:0000313" key="5">
    <source>
        <dbReference type="Proteomes" id="UP001222770"/>
    </source>
</evidence>
<comment type="caution">
    <text evidence="4">The sequence shown here is derived from an EMBL/GenBank/DDBJ whole genome shotgun (WGS) entry which is preliminary data.</text>
</comment>
<evidence type="ECO:0000256" key="1">
    <source>
        <dbReference type="ARBA" id="ARBA00007469"/>
    </source>
</evidence>
<dbReference type="InterPro" id="IPR001568">
    <property type="entry name" value="RNase_T2-like"/>
</dbReference>
<dbReference type="PROSITE" id="PS00530">
    <property type="entry name" value="RNASE_T2_1"/>
    <property type="match status" value="1"/>
</dbReference>
<name>A0ABT6CH38_9SPHN</name>
<evidence type="ECO:0000313" key="4">
    <source>
        <dbReference type="EMBL" id="MDF8333245.1"/>
    </source>
</evidence>
<reference evidence="4 5" key="1">
    <citation type="submission" date="2023-03" db="EMBL/GenBank/DDBJ databases">
        <title>Novosphingobium cyanobacteriorum sp. nov., isolated from a eutrophic reservoir during the Microcystis bloom period.</title>
        <authorList>
            <person name="Kang M."/>
            <person name="Le V."/>
            <person name="Ko S.-R."/>
            <person name="Lee S.-A."/>
            <person name="Ahn C.-Y."/>
        </authorList>
    </citation>
    <scope>NUCLEOTIDE SEQUENCE [LARGE SCALE GENOMIC DNA]</scope>
    <source>
        <strain evidence="4 5">HBC54</strain>
    </source>
</reference>
<keyword evidence="5" id="KW-1185">Reference proteome</keyword>
<dbReference type="Gene3D" id="3.90.730.10">
    <property type="entry name" value="Ribonuclease T2-like"/>
    <property type="match status" value="1"/>
</dbReference>
<evidence type="ECO:0000256" key="2">
    <source>
        <dbReference type="RuleBase" id="RU004328"/>
    </source>
</evidence>